<accession>A0A250WQJ3</accession>
<feature type="compositionally biased region" description="Polar residues" evidence="1">
    <location>
        <begin position="65"/>
        <end position="87"/>
    </location>
</feature>
<keyword evidence="3" id="KW-1185">Reference proteome</keyword>
<feature type="compositionally biased region" description="Polar residues" evidence="1">
    <location>
        <begin position="19"/>
        <end position="28"/>
    </location>
</feature>
<gene>
    <name evidence="2" type="ORF">CEUSTIGMA_g420.t1</name>
</gene>
<evidence type="ECO:0000313" key="2">
    <source>
        <dbReference type="EMBL" id="GAX72966.1"/>
    </source>
</evidence>
<dbReference type="EMBL" id="BEGY01000001">
    <property type="protein sequence ID" value="GAX72966.1"/>
    <property type="molecule type" value="Genomic_DNA"/>
</dbReference>
<sequence length="368" mass="41260">MFDTLKHNYDDTNVPHAWPQSSPLSQHSIGQALRRTNLNPSLLHSNSSQIIHETLPELLPERSTALSNANGSEGNSAQSITRQQRSNLPEHKHRSNGSRGQRGPMDDMRQLVRKVHAVLPDITESFCKDLNYKAMHQIMDFFKDLSSMINGLPIPTWGVPEGQSGFLSRLLTLVCGKPVSEEDALLCFIYVNRHWEVNTQAATNLGLLPCNSWPVRPFLYQEGARQEDEDDGLQLNVAALRAGRNWEHDCRVTLDPIDIIETHEKGQNTTRDLHDHQKGALQCKKTRVAARVSATKRRRPAALATAQPQQLMNQALCSPMPSRTCGDNDTSSQGAWINLETISMMSLEEINSYMLIFVKELQGRGVIV</sequence>
<comment type="caution">
    <text evidence="2">The sequence shown here is derived from an EMBL/GenBank/DDBJ whole genome shotgun (WGS) entry which is preliminary data.</text>
</comment>
<name>A0A250WQJ3_9CHLO</name>
<evidence type="ECO:0000313" key="3">
    <source>
        <dbReference type="Proteomes" id="UP000232323"/>
    </source>
</evidence>
<reference evidence="2 3" key="1">
    <citation type="submission" date="2017-08" db="EMBL/GenBank/DDBJ databases">
        <title>Acidophilic green algal genome provides insights into adaptation to an acidic environment.</title>
        <authorList>
            <person name="Hirooka S."/>
            <person name="Hirose Y."/>
            <person name="Kanesaki Y."/>
            <person name="Higuchi S."/>
            <person name="Fujiwara T."/>
            <person name="Onuma R."/>
            <person name="Era A."/>
            <person name="Ohbayashi R."/>
            <person name="Uzuka A."/>
            <person name="Nozaki H."/>
            <person name="Yoshikawa H."/>
            <person name="Miyagishima S.Y."/>
        </authorList>
    </citation>
    <scope>NUCLEOTIDE SEQUENCE [LARGE SCALE GENOMIC DNA]</scope>
    <source>
        <strain evidence="2 3">NIES-2499</strain>
    </source>
</reference>
<dbReference type="AlphaFoldDB" id="A0A250WQJ3"/>
<evidence type="ECO:0000256" key="1">
    <source>
        <dbReference type="SAM" id="MobiDB-lite"/>
    </source>
</evidence>
<organism evidence="2 3">
    <name type="scientific">Chlamydomonas eustigma</name>
    <dbReference type="NCBI Taxonomy" id="1157962"/>
    <lineage>
        <taxon>Eukaryota</taxon>
        <taxon>Viridiplantae</taxon>
        <taxon>Chlorophyta</taxon>
        <taxon>core chlorophytes</taxon>
        <taxon>Chlorophyceae</taxon>
        <taxon>CS clade</taxon>
        <taxon>Chlamydomonadales</taxon>
        <taxon>Chlamydomonadaceae</taxon>
        <taxon>Chlamydomonas</taxon>
    </lineage>
</organism>
<dbReference type="OrthoDB" id="547887at2759"/>
<protein>
    <submittedName>
        <fullName evidence="2">Uncharacterized protein</fullName>
    </submittedName>
</protein>
<dbReference type="Proteomes" id="UP000232323">
    <property type="component" value="Unassembled WGS sequence"/>
</dbReference>
<proteinExistence type="predicted"/>
<feature type="compositionally biased region" description="Basic and acidic residues" evidence="1">
    <location>
        <begin position="1"/>
        <end position="10"/>
    </location>
</feature>
<feature type="region of interest" description="Disordered" evidence="1">
    <location>
        <begin position="1"/>
        <end position="28"/>
    </location>
</feature>
<feature type="region of interest" description="Disordered" evidence="1">
    <location>
        <begin position="65"/>
        <end position="105"/>
    </location>
</feature>